<dbReference type="EMBL" id="SOGJ01000023">
    <property type="protein sequence ID" value="TFC97433.1"/>
    <property type="molecule type" value="Genomic_DNA"/>
</dbReference>
<keyword evidence="1" id="KW-0812">Transmembrane</keyword>
<accession>A0ABY2IY34</accession>
<gene>
    <name evidence="2" type="ORF">E3O65_11655</name>
</gene>
<evidence type="ECO:0000313" key="3">
    <source>
        <dbReference type="Proteomes" id="UP000298355"/>
    </source>
</evidence>
<reference evidence="2 3" key="1">
    <citation type="submission" date="2019-03" db="EMBL/GenBank/DDBJ databases">
        <title>Genomics of glacier-inhabiting Cryobacterium strains.</title>
        <authorList>
            <person name="Liu Q."/>
            <person name="Xin Y.-H."/>
        </authorList>
    </citation>
    <scope>NUCLEOTIDE SEQUENCE [LARGE SCALE GENOMIC DNA]</scope>
    <source>
        <strain evidence="2 3">TMT4-23</strain>
    </source>
</reference>
<keyword evidence="3" id="KW-1185">Reference proteome</keyword>
<comment type="caution">
    <text evidence="2">The sequence shown here is derived from an EMBL/GenBank/DDBJ whole genome shotgun (WGS) entry which is preliminary data.</text>
</comment>
<feature type="transmembrane region" description="Helical" evidence="1">
    <location>
        <begin position="6"/>
        <end position="25"/>
    </location>
</feature>
<evidence type="ECO:0008006" key="4">
    <source>
        <dbReference type="Google" id="ProtNLM"/>
    </source>
</evidence>
<evidence type="ECO:0000313" key="2">
    <source>
        <dbReference type="EMBL" id="TFC97433.1"/>
    </source>
</evidence>
<dbReference type="RefSeq" id="WP_134363874.1">
    <property type="nucleotide sequence ID" value="NZ_SOGJ01000023.1"/>
</dbReference>
<organism evidence="2 3">
    <name type="scientific">Cryobacterium breve</name>
    <dbReference type="NCBI Taxonomy" id="1259258"/>
    <lineage>
        <taxon>Bacteria</taxon>
        <taxon>Bacillati</taxon>
        <taxon>Actinomycetota</taxon>
        <taxon>Actinomycetes</taxon>
        <taxon>Micrococcales</taxon>
        <taxon>Microbacteriaceae</taxon>
        <taxon>Cryobacterium</taxon>
    </lineage>
</organism>
<dbReference type="Proteomes" id="UP000298355">
    <property type="component" value="Unassembled WGS sequence"/>
</dbReference>
<evidence type="ECO:0000256" key="1">
    <source>
        <dbReference type="SAM" id="Phobius"/>
    </source>
</evidence>
<proteinExistence type="predicted"/>
<keyword evidence="1" id="KW-0472">Membrane</keyword>
<sequence>MSAALYGLALLACPVAMGLMMWFMMQGKKTVDAPKTLSAADETELTALRAEVDQLRESGVKSAQQSDASAR</sequence>
<protein>
    <recommendedName>
        <fullName evidence="4">DUF2933 domain-containing protein</fullName>
    </recommendedName>
</protein>
<name>A0ABY2IY34_9MICO</name>
<keyword evidence="1" id="KW-1133">Transmembrane helix</keyword>